<dbReference type="RefSeq" id="WP_074294168.1">
    <property type="nucleotide sequence ID" value="NZ_FSRU01000001.1"/>
</dbReference>
<dbReference type="EMBL" id="FSRU01000001">
    <property type="protein sequence ID" value="SIO03327.1"/>
    <property type="molecule type" value="Genomic_DNA"/>
</dbReference>
<sequence>MTDSLDEAILRVLPSERDSPPWMATPSVIERLEERGHRIPYPKKVRRRLEGLQKDKFVLSTTSGGREILWQRKQWMHGARDSASLMSAAEAVAFHILQRFAGNKLPDAVTKDIEPLFKAAELRMSQEKIDNRVYRAWPDKVDSVDGTFALIRPKLREDIFHIIATATFFEREVLLKYRPAGKTNDEDVKAKALWPLALVESAGVMYMVAQDPAFIPRKDKGKSQWLRSLYRLDRIIEAVESGKDFAYPDDFKLRTYIEAEQAFNFLTEPPVHLSIAFDGNAGNHLKETPMSLDQALEVLPDGRLKVSGTVVPSLKLRWWLRSLGANVEILAPASLREEFAADYRRLAERYQP</sequence>
<dbReference type="InterPro" id="IPR051534">
    <property type="entry name" value="CBASS_pafABC_assoc_protein"/>
</dbReference>
<evidence type="ECO:0000259" key="1">
    <source>
        <dbReference type="Pfam" id="PF25583"/>
    </source>
</evidence>
<feature type="domain" description="WCX" evidence="1">
    <location>
        <begin position="269"/>
        <end position="347"/>
    </location>
</feature>
<gene>
    <name evidence="2" type="ORF">SAMN05444165_0601</name>
</gene>
<dbReference type="Proteomes" id="UP000185151">
    <property type="component" value="Unassembled WGS sequence"/>
</dbReference>
<evidence type="ECO:0000313" key="2">
    <source>
        <dbReference type="EMBL" id="SIO03327.1"/>
    </source>
</evidence>
<dbReference type="PANTHER" id="PTHR34580:SF1">
    <property type="entry name" value="PROTEIN PAFC"/>
    <property type="match status" value="1"/>
</dbReference>
<proteinExistence type="predicted"/>
<dbReference type="AlphaFoldDB" id="A0A1N6G749"/>
<dbReference type="PANTHER" id="PTHR34580">
    <property type="match status" value="1"/>
</dbReference>
<keyword evidence="3" id="KW-1185">Reference proteome</keyword>
<dbReference type="InterPro" id="IPR057727">
    <property type="entry name" value="WCX_dom"/>
</dbReference>
<dbReference type="Pfam" id="PF25583">
    <property type="entry name" value="WCX"/>
    <property type="match status" value="1"/>
</dbReference>
<evidence type="ECO:0000313" key="3">
    <source>
        <dbReference type="Proteomes" id="UP000185151"/>
    </source>
</evidence>
<protein>
    <submittedName>
        <fullName evidence="2">WYL domain-containing protein</fullName>
    </submittedName>
</protein>
<organism evidence="2 3">
    <name type="scientific">Paraburkholderia phenazinium</name>
    <dbReference type="NCBI Taxonomy" id="60549"/>
    <lineage>
        <taxon>Bacteria</taxon>
        <taxon>Pseudomonadati</taxon>
        <taxon>Pseudomonadota</taxon>
        <taxon>Betaproteobacteria</taxon>
        <taxon>Burkholderiales</taxon>
        <taxon>Burkholderiaceae</taxon>
        <taxon>Paraburkholderia</taxon>
    </lineage>
</organism>
<name>A0A1N6G749_9BURK</name>
<accession>A0A1N6G749</accession>
<dbReference type="OrthoDB" id="8595817at2"/>
<reference evidence="2 3" key="1">
    <citation type="submission" date="2016-11" db="EMBL/GenBank/DDBJ databases">
        <authorList>
            <person name="Jaros S."/>
            <person name="Januszkiewicz K."/>
            <person name="Wedrychowicz H."/>
        </authorList>
    </citation>
    <scope>NUCLEOTIDE SEQUENCE [LARGE SCALE GENOMIC DNA]</scope>
    <source>
        <strain evidence="2 3">GAS95</strain>
    </source>
</reference>